<dbReference type="EMBL" id="CP017831">
    <property type="protein sequence ID" value="AOZ95942.1"/>
    <property type="molecule type" value="Genomic_DNA"/>
</dbReference>
<accession>A0A1D9P0A4</accession>
<dbReference type="PANTHER" id="PTHR38733">
    <property type="entry name" value="PROTEIN MCRC"/>
    <property type="match status" value="1"/>
</dbReference>
<evidence type="ECO:0000313" key="1">
    <source>
        <dbReference type="EMBL" id="AOZ95942.1"/>
    </source>
</evidence>
<keyword evidence="2" id="KW-1185">Reference proteome</keyword>
<dbReference type="RefSeq" id="WP_071175670.1">
    <property type="nucleotide sequence ID" value="NZ_CP017831.1"/>
</dbReference>
<dbReference type="OrthoDB" id="9786961at2"/>
<reference evidence="2" key="1">
    <citation type="submission" date="2016-10" db="EMBL/GenBank/DDBJ databases">
        <title>The complete genome sequence of the rumen bacterium Butyrivibrio hungatei MB2003.</title>
        <authorList>
            <person name="Palevich N."/>
            <person name="Kelly W.J."/>
            <person name="Leahy S.C."/>
            <person name="Altermann E."/>
            <person name="Rakonjac J."/>
            <person name="Attwood G.T."/>
        </authorList>
    </citation>
    <scope>NUCLEOTIDE SEQUENCE [LARGE SCALE GENOMIC DNA]</scope>
    <source>
        <strain evidence="2">MB2003</strain>
    </source>
</reference>
<evidence type="ECO:0000313" key="2">
    <source>
        <dbReference type="Proteomes" id="UP000179284"/>
    </source>
</evidence>
<dbReference type="InterPro" id="IPR019292">
    <property type="entry name" value="McrC"/>
</dbReference>
<dbReference type="Proteomes" id="UP000179284">
    <property type="component" value="Chromosome I"/>
</dbReference>
<proteinExistence type="predicted"/>
<protein>
    <submittedName>
        <fullName evidence="1">Restriction system component</fullName>
    </submittedName>
</protein>
<dbReference type="AlphaFoldDB" id="A0A1D9P0A4"/>
<dbReference type="KEGG" id="bhu:bhn_I0908"/>
<dbReference type="Pfam" id="PF10117">
    <property type="entry name" value="McrBC"/>
    <property type="match status" value="1"/>
</dbReference>
<organism evidence="1 2">
    <name type="scientific">Butyrivibrio hungatei</name>
    <dbReference type="NCBI Taxonomy" id="185008"/>
    <lineage>
        <taxon>Bacteria</taxon>
        <taxon>Bacillati</taxon>
        <taxon>Bacillota</taxon>
        <taxon>Clostridia</taxon>
        <taxon>Lachnospirales</taxon>
        <taxon>Lachnospiraceae</taxon>
        <taxon>Butyrivibrio</taxon>
    </lineage>
</organism>
<gene>
    <name evidence="1" type="ORF">bhn_I0908</name>
</gene>
<dbReference type="PANTHER" id="PTHR38733:SF1">
    <property type="entry name" value="TYPE IV METHYL-DIRECTED RESTRICTION ENZYME ECOKMCRBC"/>
    <property type="match status" value="1"/>
</dbReference>
<sequence length="435" mass="50853">MKKPFEVQEFDTIIGNKEYEHNDKYKYMDEKAFADLNRFVREFTANEDNADVLDFMKVGLKRNVGDVITIKNYVGLIQMKNGYQVQILPKIYLGEADADNKRTKEVFLNMLKSMKDFPGKAFNTTSLKVDRMNLYELFINMYLQEVRKLVKHGLKSAYVNVEENLNYYKGKLLINQHIKSNLAHKERFYMAHDEFLLDRPENRIVKSTLLKLQRLTGSAENSKEIRQALVAFELVDPSKNYYSDFSKITIDRNTKDYGSLIPWSRVFLMNKSFSTFSGETTSRALLFPMESVYESYVAMKMKKVFGPEGWHVSSQDKGKYLFEEPTKKFKLRPDIVIKNGDRIVVLDTKWKKLVPDPRINYGISQADMYQMYAYSKKYDTSDIWLLYPLNANMKDKPPIHYLATDVSSIRTNVNVFFVDVANIDKSLEELKERIG</sequence>
<dbReference type="REBASE" id="166479">
    <property type="entry name" value="Bhu2003McrBCP"/>
</dbReference>
<name>A0A1D9P0A4_9FIRM</name>